<evidence type="ECO:0000256" key="7">
    <source>
        <dbReference type="ARBA" id="ARBA00023136"/>
    </source>
</evidence>
<dbReference type="GO" id="GO:0033214">
    <property type="term" value="P:siderophore-iron import into cell"/>
    <property type="evidence" value="ECO:0007669"/>
    <property type="project" value="TreeGrafter"/>
</dbReference>
<dbReference type="FunFam" id="1.10.3470.10:FF:000001">
    <property type="entry name" value="Vitamin B12 ABC transporter permease BtuC"/>
    <property type="match status" value="1"/>
</dbReference>
<feature type="transmembrane region" description="Helical" evidence="8">
    <location>
        <begin position="250"/>
        <end position="277"/>
    </location>
</feature>
<organism evidence="9 10">
    <name type="scientific">Marinilactibacillus piezotolerans</name>
    <dbReference type="NCBI Taxonomy" id="258723"/>
    <lineage>
        <taxon>Bacteria</taxon>
        <taxon>Bacillati</taxon>
        <taxon>Bacillota</taxon>
        <taxon>Bacilli</taxon>
        <taxon>Lactobacillales</taxon>
        <taxon>Carnobacteriaceae</taxon>
        <taxon>Marinilactibacillus</taxon>
    </lineage>
</organism>
<gene>
    <name evidence="9" type="ORF">SAMN04488569_105010</name>
</gene>
<protein>
    <submittedName>
        <fullName evidence="9">Iron complex transport system permease protein</fullName>
    </submittedName>
</protein>
<feature type="transmembrane region" description="Helical" evidence="8">
    <location>
        <begin position="95"/>
        <end position="114"/>
    </location>
</feature>
<accession>A0A1I4ALI4</accession>
<dbReference type="InterPro" id="IPR000522">
    <property type="entry name" value="ABC_transptr_permease_BtuC"/>
</dbReference>
<keyword evidence="7 8" id="KW-0472">Membrane</keyword>
<evidence type="ECO:0000313" key="9">
    <source>
        <dbReference type="EMBL" id="SFK56619.1"/>
    </source>
</evidence>
<dbReference type="CDD" id="cd06550">
    <property type="entry name" value="TM_ABC_iron-siderophores_like"/>
    <property type="match status" value="1"/>
</dbReference>
<name>A0A1I4ALI4_9LACT</name>
<dbReference type="PANTHER" id="PTHR30472">
    <property type="entry name" value="FERRIC ENTEROBACTIN TRANSPORT SYSTEM PERMEASE PROTEIN"/>
    <property type="match status" value="1"/>
</dbReference>
<keyword evidence="5 8" id="KW-0812">Transmembrane</keyword>
<evidence type="ECO:0000256" key="4">
    <source>
        <dbReference type="ARBA" id="ARBA00022475"/>
    </source>
</evidence>
<feature type="transmembrane region" description="Helical" evidence="8">
    <location>
        <begin position="63"/>
        <end position="83"/>
    </location>
</feature>
<dbReference type="PANTHER" id="PTHR30472:SF64">
    <property type="entry name" value="IRON(3+)-HYDROXAMATE IMPORT SYSTEM PERMEASE PROTEIN FHUG"/>
    <property type="match status" value="1"/>
</dbReference>
<dbReference type="RefSeq" id="WP_091898366.1">
    <property type="nucleotide sequence ID" value="NZ_FOSJ01000050.1"/>
</dbReference>
<dbReference type="GO" id="GO:0022857">
    <property type="term" value="F:transmembrane transporter activity"/>
    <property type="evidence" value="ECO:0007669"/>
    <property type="project" value="InterPro"/>
</dbReference>
<proteinExistence type="inferred from homology"/>
<feature type="transmembrane region" description="Helical" evidence="8">
    <location>
        <begin position="319"/>
        <end position="336"/>
    </location>
</feature>
<keyword evidence="6 8" id="KW-1133">Transmembrane helix</keyword>
<evidence type="ECO:0000256" key="1">
    <source>
        <dbReference type="ARBA" id="ARBA00004651"/>
    </source>
</evidence>
<dbReference type="Proteomes" id="UP000199589">
    <property type="component" value="Unassembled WGS sequence"/>
</dbReference>
<dbReference type="EMBL" id="FOSJ01000050">
    <property type="protein sequence ID" value="SFK56619.1"/>
    <property type="molecule type" value="Genomic_DNA"/>
</dbReference>
<feature type="transmembrane region" description="Helical" evidence="8">
    <location>
        <begin position="289"/>
        <end position="307"/>
    </location>
</feature>
<keyword evidence="4" id="KW-1003">Cell membrane</keyword>
<dbReference type="Gene3D" id="1.10.3470.10">
    <property type="entry name" value="ABC transporter involved in vitamin B12 uptake, BtuC"/>
    <property type="match status" value="1"/>
</dbReference>
<dbReference type="SUPFAM" id="SSF81345">
    <property type="entry name" value="ABC transporter involved in vitamin B12 uptake, BtuC"/>
    <property type="match status" value="1"/>
</dbReference>
<keyword evidence="3" id="KW-0813">Transport</keyword>
<evidence type="ECO:0000256" key="2">
    <source>
        <dbReference type="ARBA" id="ARBA00007935"/>
    </source>
</evidence>
<keyword evidence="10" id="KW-1185">Reference proteome</keyword>
<dbReference type="Pfam" id="PF01032">
    <property type="entry name" value="FecCD"/>
    <property type="match status" value="1"/>
</dbReference>
<evidence type="ECO:0000256" key="5">
    <source>
        <dbReference type="ARBA" id="ARBA00022692"/>
    </source>
</evidence>
<comment type="similarity">
    <text evidence="2">Belongs to the binding-protein-dependent transport system permease family. FecCD subfamily.</text>
</comment>
<evidence type="ECO:0000256" key="8">
    <source>
        <dbReference type="SAM" id="Phobius"/>
    </source>
</evidence>
<comment type="subcellular location">
    <subcellularLocation>
        <location evidence="1">Cell membrane</location>
        <topology evidence="1">Multi-pass membrane protein</topology>
    </subcellularLocation>
</comment>
<feature type="transmembrane region" description="Helical" evidence="8">
    <location>
        <begin position="126"/>
        <end position="147"/>
    </location>
</feature>
<evidence type="ECO:0000256" key="3">
    <source>
        <dbReference type="ARBA" id="ARBA00022448"/>
    </source>
</evidence>
<evidence type="ECO:0000256" key="6">
    <source>
        <dbReference type="ARBA" id="ARBA00022989"/>
    </source>
</evidence>
<dbReference type="InterPro" id="IPR037294">
    <property type="entry name" value="ABC_BtuC-like"/>
</dbReference>
<reference evidence="10" key="1">
    <citation type="submission" date="2016-10" db="EMBL/GenBank/DDBJ databases">
        <authorList>
            <person name="Varghese N."/>
            <person name="Submissions S."/>
        </authorList>
    </citation>
    <scope>NUCLEOTIDE SEQUENCE [LARGE SCALE GENOMIC DNA]</scope>
    <source>
        <strain evidence="10">DSM 16108</strain>
    </source>
</reference>
<dbReference type="GO" id="GO:0005886">
    <property type="term" value="C:plasma membrane"/>
    <property type="evidence" value="ECO:0007669"/>
    <property type="project" value="UniProtKB-SubCell"/>
</dbReference>
<dbReference type="AlphaFoldDB" id="A0A1I4ALI4"/>
<evidence type="ECO:0000313" key="10">
    <source>
        <dbReference type="Proteomes" id="UP000199589"/>
    </source>
</evidence>
<dbReference type="OrthoDB" id="9811721at2"/>
<feature type="transmembrane region" description="Helical" evidence="8">
    <location>
        <begin position="199"/>
        <end position="217"/>
    </location>
</feature>
<feature type="transmembrane region" description="Helical" evidence="8">
    <location>
        <begin position="14"/>
        <end position="37"/>
    </location>
</feature>
<feature type="transmembrane region" description="Helical" evidence="8">
    <location>
        <begin position="159"/>
        <end position="179"/>
    </location>
</feature>
<sequence length="340" mass="36140">MNFKNTLTKNYKSFLFFLILLIVVIGLFSLVTGYLSISLSDIWATMIGKGTKRNQLLLIEFRLPRLLVAVLAGASLGVAGTLFQGITQNELADPGIIGINSGAGLAVVVFLTIRSSQINSSSLINVISLPFAAFAGGLIAAFSIYVIAWKKGITPIRMVLVGIGVNAGFGALLTMLQLRMDESDFNQVAIWLSGSIWNAHWPAVFSLLPWVIFLIPISIYKSRILNILQLGDQMAVGLGVSIELERVKMIAIGVALAGASVSVAGGISFLGLGAPHIARKLVGNKHERLLPVAACIGALVLLISDSISRNLLAPSEVPVGLVVSVLGAPYFLYLLVNSES</sequence>